<dbReference type="PANTHER" id="PTHR28052:SF1">
    <property type="entry name" value="UPF0545 PROTEIN C22ORF39"/>
    <property type="match status" value="1"/>
</dbReference>
<name>A0A164PTZ4_9AGAM</name>
<dbReference type="InterPro" id="IPR021475">
    <property type="entry name" value="Pants/Emi1-like"/>
</dbReference>
<dbReference type="Pfam" id="PF11326">
    <property type="entry name" value="PANTS-like"/>
    <property type="match status" value="1"/>
</dbReference>
<evidence type="ECO:0008006" key="3">
    <source>
        <dbReference type="Google" id="ProtNLM"/>
    </source>
</evidence>
<keyword evidence="2" id="KW-1185">Reference proteome</keyword>
<organism evidence="1 2">
    <name type="scientific">Sistotremastrum niveocremeum HHB9708</name>
    <dbReference type="NCBI Taxonomy" id="1314777"/>
    <lineage>
        <taxon>Eukaryota</taxon>
        <taxon>Fungi</taxon>
        <taxon>Dikarya</taxon>
        <taxon>Basidiomycota</taxon>
        <taxon>Agaricomycotina</taxon>
        <taxon>Agaricomycetes</taxon>
        <taxon>Sistotremastrales</taxon>
        <taxon>Sistotremastraceae</taxon>
        <taxon>Sertulicium</taxon>
        <taxon>Sertulicium niveocremeum</taxon>
    </lineage>
</organism>
<protein>
    <recommendedName>
        <fullName evidence="3">DUF3128 domain-containing protein</fullName>
    </recommendedName>
</protein>
<proteinExistence type="predicted"/>
<dbReference type="OrthoDB" id="2017405at2759"/>
<gene>
    <name evidence="1" type="ORF">SISNIDRAFT_459269</name>
</gene>
<dbReference type="Proteomes" id="UP000076722">
    <property type="component" value="Unassembled WGS sequence"/>
</dbReference>
<dbReference type="AlphaFoldDB" id="A0A164PTZ4"/>
<evidence type="ECO:0000313" key="1">
    <source>
        <dbReference type="EMBL" id="KZS89034.1"/>
    </source>
</evidence>
<dbReference type="PANTHER" id="PTHR28052">
    <property type="entry name" value="UPF0545 PROTEIN C22ORF39"/>
    <property type="match status" value="1"/>
</dbReference>
<accession>A0A164PTZ4</accession>
<evidence type="ECO:0000313" key="2">
    <source>
        <dbReference type="Proteomes" id="UP000076722"/>
    </source>
</evidence>
<dbReference type="STRING" id="1314777.A0A164PTZ4"/>
<reference evidence="1 2" key="1">
    <citation type="journal article" date="2016" name="Mol. Biol. Evol.">
        <title>Comparative Genomics of Early-Diverging Mushroom-Forming Fungi Provides Insights into the Origins of Lignocellulose Decay Capabilities.</title>
        <authorList>
            <person name="Nagy L.G."/>
            <person name="Riley R."/>
            <person name="Tritt A."/>
            <person name="Adam C."/>
            <person name="Daum C."/>
            <person name="Floudas D."/>
            <person name="Sun H."/>
            <person name="Yadav J.S."/>
            <person name="Pangilinan J."/>
            <person name="Larsson K.H."/>
            <person name="Matsuura K."/>
            <person name="Barry K."/>
            <person name="Labutti K."/>
            <person name="Kuo R."/>
            <person name="Ohm R.A."/>
            <person name="Bhattacharya S.S."/>
            <person name="Shirouzu T."/>
            <person name="Yoshinaga Y."/>
            <person name="Martin F.M."/>
            <person name="Grigoriev I.V."/>
            <person name="Hibbett D.S."/>
        </authorList>
    </citation>
    <scope>NUCLEOTIDE SEQUENCE [LARGE SCALE GENOMIC DNA]</scope>
    <source>
        <strain evidence="1 2">HHB9708</strain>
    </source>
</reference>
<dbReference type="EMBL" id="KV419431">
    <property type="protein sequence ID" value="KZS89034.1"/>
    <property type="molecule type" value="Genomic_DNA"/>
</dbReference>
<sequence>MADVDFTTIVKEEVARLQVLHPTPEDVPSCLKLFDDFLNCNVLGSQMRSLYRYGQVSVCKPKFDEVKFCFSLRSYSPEARRDAWIQRRAEWWARRRLDKSSEDVWDIRTEPLRNWPRRFEERDAGSDSLIN</sequence>